<name>Q65QN9_MANSM</name>
<reference evidence="2 3" key="1">
    <citation type="journal article" date="2004" name="Nat. Biotechnol.">
        <title>The genome sequence of the capnophilic rumen bacterium Mannheimia succiniciproducens.</title>
        <authorList>
            <person name="Hong S.H."/>
            <person name="Kim J.S."/>
            <person name="Lee S.Y."/>
            <person name="In Y.H."/>
            <person name="Choi S.S."/>
            <person name="Rih J.-K."/>
            <person name="Kim C.H."/>
            <person name="Jeong H."/>
            <person name="Hur C.G."/>
            <person name="Kim J.J."/>
        </authorList>
    </citation>
    <scope>NUCLEOTIDE SEQUENCE [LARGE SCALE GENOMIC DNA]</scope>
    <source>
        <strain evidence="3">KCTC 0769BP / MBEL55E</strain>
    </source>
</reference>
<dbReference type="EMBL" id="AE016827">
    <property type="protein sequence ID" value="AAU38721.1"/>
    <property type="molecule type" value="Genomic_DNA"/>
</dbReference>
<proteinExistence type="predicted"/>
<keyword evidence="1" id="KW-0472">Membrane</keyword>
<feature type="transmembrane region" description="Helical" evidence="1">
    <location>
        <begin position="69"/>
        <end position="92"/>
    </location>
</feature>
<sequence>MLFISPCVITISKISNCLKSVIQFSGSFYLLKGKTMSLPYILIALIAGTALASQAAINSKLAQAMLGQPLVSAFISFASGTIALLLLCLWKADLSASLRELPNVEPWKLIGGVLGAGLVLTTILLAPKLGITNMLFFIIVGQLCAAAVIDHFGLLGMAQRSFQLSQFIGLLIIACGLGFYFFGNKIVN</sequence>
<feature type="transmembrane region" description="Helical" evidence="1">
    <location>
        <begin position="38"/>
        <end position="57"/>
    </location>
</feature>
<dbReference type="Pfam" id="PF04657">
    <property type="entry name" value="DMT_YdcZ"/>
    <property type="match status" value="1"/>
</dbReference>
<evidence type="ECO:0000256" key="1">
    <source>
        <dbReference type="SAM" id="Phobius"/>
    </source>
</evidence>
<dbReference type="HOGENOM" id="CLU_068878_1_2_6"/>
<dbReference type="Proteomes" id="UP000000607">
    <property type="component" value="Chromosome"/>
</dbReference>
<evidence type="ECO:0000313" key="2">
    <source>
        <dbReference type="EMBL" id="AAU38721.1"/>
    </source>
</evidence>
<accession>Q65QN9</accession>
<dbReference type="PANTHER" id="PTHR34821:SF2">
    <property type="entry name" value="INNER MEMBRANE PROTEIN YDCZ"/>
    <property type="match status" value="1"/>
</dbReference>
<dbReference type="PANTHER" id="PTHR34821">
    <property type="entry name" value="INNER MEMBRANE PROTEIN YDCZ"/>
    <property type="match status" value="1"/>
</dbReference>
<dbReference type="InterPro" id="IPR006750">
    <property type="entry name" value="YdcZ"/>
</dbReference>
<keyword evidence="1" id="KW-1133">Transmembrane helix</keyword>
<organism evidence="2 3">
    <name type="scientific">Mannheimia succiniciproducens (strain KCTC 0769BP / MBEL55E)</name>
    <dbReference type="NCBI Taxonomy" id="221988"/>
    <lineage>
        <taxon>Bacteria</taxon>
        <taxon>Pseudomonadati</taxon>
        <taxon>Pseudomonadota</taxon>
        <taxon>Gammaproteobacteria</taxon>
        <taxon>Pasteurellales</taxon>
        <taxon>Pasteurellaceae</taxon>
        <taxon>Basfia</taxon>
    </lineage>
</organism>
<feature type="transmembrane region" description="Helical" evidence="1">
    <location>
        <begin position="134"/>
        <end position="158"/>
    </location>
</feature>
<gene>
    <name evidence="2" type="ordered locus">MS2114</name>
</gene>
<keyword evidence="3" id="KW-1185">Reference proteome</keyword>
<keyword evidence="1" id="KW-0812">Transmembrane</keyword>
<dbReference type="GO" id="GO:0005886">
    <property type="term" value="C:plasma membrane"/>
    <property type="evidence" value="ECO:0007669"/>
    <property type="project" value="TreeGrafter"/>
</dbReference>
<dbReference type="KEGG" id="msu:MS2114"/>
<feature type="transmembrane region" description="Helical" evidence="1">
    <location>
        <begin position="164"/>
        <end position="182"/>
    </location>
</feature>
<protein>
    <submittedName>
        <fullName evidence="2">Uncharacterized protein</fullName>
    </submittedName>
</protein>
<dbReference type="STRING" id="221988.MS2114"/>
<dbReference type="AlphaFoldDB" id="Q65QN9"/>
<dbReference type="eggNOG" id="COG3238">
    <property type="taxonomic scope" value="Bacteria"/>
</dbReference>
<evidence type="ECO:0000313" key="3">
    <source>
        <dbReference type="Proteomes" id="UP000000607"/>
    </source>
</evidence>
<feature type="transmembrane region" description="Helical" evidence="1">
    <location>
        <begin position="107"/>
        <end position="127"/>
    </location>
</feature>